<organism evidence="2 3">
    <name type="scientific">Faecalicatena orotica</name>
    <dbReference type="NCBI Taxonomy" id="1544"/>
    <lineage>
        <taxon>Bacteria</taxon>
        <taxon>Bacillati</taxon>
        <taxon>Bacillota</taxon>
        <taxon>Clostridia</taxon>
        <taxon>Lachnospirales</taxon>
        <taxon>Lachnospiraceae</taxon>
        <taxon>Faecalicatena</taxon>
    </lineage>
</organism>
<name>A0A2Y9BMF3_9FIRM</name>
<keyword evidence="1" id="KW-0732">Signal</keyword>
<sequence>MMKSHKMSLAVLCIFVTLFSAACAKAPKQEEDTEWVFNSIHTYNQDRVKQFSKTIITETAAGTYEKTQILISDSNNDIVYMNCVQKGPGNYHLYTRDYMMLKDGKGYDIYKYDTQETFYKTEINTDFINNAFNSMYIILSDKAEAKILGNETVDGTDAVKVLVTDRDFPRIQNSSDFSKLYAQAVVSDVYQEELKAAHDNYMNMKEKEWTFWFSKEDSRLLKMEYDNTLDTTFTYYTLAAANQGICAEKNVPSKEIVTGYIKSGNDCDKIEVPLEYQTL</sequence>
<comment type="caution">
    <text evidence="2">The sequence shown here is derived from an EMBL/GenBank/DDBJ whole genome shotgun (WGS) entry which is preliminary data.</text>
</comment>
<protein>
    <recommendedName>
        <fullName evidence="4">DUF4362 domain-containing protein</fullName>
    </recommendedName>
</protein>
<dbReference type="PROSITE" id="PS51257">
    <property type="entry name" value="PROKAR_LIPOPROTEIN"/>
    <property type="match status" value="1"/>
</dbReference>
<dbReference type="AlphaFoldDB" id="A0A2Y9BMF3"/>
<evidence type="ECO:0000256" key="1">
    <source>
        <dbReference type="SAM" id="SignalP"/>
    </source>
</evidence>
<evidence type="ECO:0000313" key="2">
    <source>
        <dbReference type="EMBL" id="PWJ23706.1"/>
    </source>
</evidence>
<feature type="signal peptide" evidence="1">
    <location>
        <begin position="1"/>
        <end position="24"/>
    </location>
</feature>
<dbReference type="RefSeq" id="WP_109732885.1">
    <property type="nucleotide sequence ID" value="NZ_BAAACK010000005.1"/>
</dbReference>
<keyword evidence="3" id="KW-1185">Reference proteome</keyword>
<feature type="chain" id="PRO_5043162220" description="DUF4362 domain-containing protein" evidence="1">
    <location>
        <begin position="25"/>
        <end position="279"/>
    </location>
</feature>
<evidence type="ECO:0008006" key="4">
    <source>
        <dbReference type="Google" id="ProtNLM"/>
    </source>
</evidence>
<proteinExistence type="predicted"/>
<dbReference type="EMBL" id="QGDL01000013">
    <property type="protein sequence ID" value="PWJ23706.1"/>
    <property type="molecule type" value="Genomic_DNA"/>
</dbReference>
<gene>
    <name evidence="2" type="ORF">A8806_113140</name>
</gene>
<reference evidence="2 3" key="1">
    <citation type="submission" date="2018-05" db="EMBL/GenBank/DDBJ databases">
        <title>The Hungate 1000. A catalogue of reference genomes from the rumen microbiome.</title>
        <authorList>
            <person name="Kelly W."/>
        </authorList>
    </citation>
    <scope>NUCLEOTIDE SEQUENCE [LARGE SCALE GENOMIC DNA]</scope>
    <source>
        <strain evidence="2 3">NLAE-zl-C242</strain>
    </source>
</reference>
<dbReference type="Proteomes" id="UP000245845">
    <property type="component" value="Unassembled WGS sequence"/>
</dbReference>
<accession>A0A2Y9BMF3</accession>
<evidence type="ECO:0000313" key="3">
    <source>
        <dbReference type="Proteomes" id="UP000245845"/>
    </source>
</evidence>
<dbReference type="OrthoDB" id="10001793at2"/>